<gene>
    <name evidence="2" type="ORF">BE15_47210</name>
</gene>
<evidence type="ECO:0000256" key="1">
    <source>
        <dbReference type="SAM" id="MobiDB-lite"/>
    </source>
</evidence>
<evidence type="ECO:0000313" key="3">
    <source>
        <dbReference type="Proteomes" id="UP000075260"/>
    </source>
</evidence>
<reference evidence="2 3" key="1">
    <citation type="submission" date="2014-02" db="EMBL/GenBank/DDBJ databases">
        <title>The small core and large imbalanced accessory genome model reveals a collaborative survival strategy of Sorangium cellulosum strains in nature.</title>
        <authorList>
            <person name="Han K."/>
            <person name="Peng R."/>
            <person name="Blom J."/>
            <person name="Li Y.-Z."/>
        </authorList>
    </citation>
    <scope>NUCLEOTIDE SEQUENCE [LARGE SCALE GENOMIC DNA]</scope>
    <source>
        <strain evidence="2 3">So0008-312</strain>
    </source>
</reference>
<name>A0A150QYL5_SORCE</name>
<comment type="caution">
    <text evidence="2">The sequence shown here is derived from an EMBL/GenBank/DDBJ whole genome shotgun (WGS) entry which is preliminary data.</text>
</comment>
<dbReference type="AlphaFoldDB" id="A0A150QYL5"/>
<feature type="region of interest" description="Disordered" evidence="1">
    <location>
        <begin position="81"/>
        <end position="113"/>
    </location>
</feature>
<sequence>MHRVHSDGTGADVLVSAVVSSTTPFCGVTPPGVGVGSKPAEIVAVDPGGCAPSGGEPLGDVVPTEPSTFCCLAQASRRAPMRLRSDRRLERQSLSTQMASPSERGSVARTLHS</sequence>
<evidence type="ECO:0000313" key="2">
    <source>
        <dbReference type="EMBL" id="KYF73012.1"/>
    </source>
</evidence>
<dbReference type="RefSeq" id="WP_061605976.1">
    <property type="nucleotide sequence ID" value="NZ_JEMA01000221.1"/>
</dbReference>
<accession>A0A150QYL5</accession>
<protein>
    <submittedName>
        <fullName evidence="2">Uncharacterized protein</fullName>
    </submittedName>
</protein>
<dbReference type="EMBL" id="JEMA01000221">
    <property type="protein sequence ID" value="KYF73012.1"/>
    <property type="molecule type" value="Genomic_DNA"/>
</dbReference>
<organism evidence="2 3">
    <name type="scientific">Sorangium cellulosum</name>
    <name type="common">Polyangium cellulosum</name>
    <dbReference type="NCBI Taxonomy" id="56"/>
    <lineage>
        <taxon>Bacteria</taxon>
        <taxon>Pseudomonadati</taxon>
        <taxon>Myxococcota</taxon>
        <taxon>Polyangia</taxon>
        <taxon>Polyangiales</taxon>
        <taxon>Polyangiaceae</taxon>
        <taxon>Sorangium</taxon>
    </lineage>
</organism>
<proteinExistence type="predicted"/>
<dbReference type="Proteomes" id="UP000075260">
    <property type="component" value="Unassembled WGS sequence"/>
</dbReference>